<sequence length="178" mass="20371">MDQYPSPYVSIVPRLVPSQYSPKKIGMIDEGNQYLDNNSGRIYTSPTTMLNRSLNNPPLSTRTQLINNEDNTLANQSFISNNIENGFYPRSKSRIYHEPLKDNSGDINRINSYSKSVYPINDQYDLYENSKRYSNENNRTNNNYPNLNVIIIIIIIIGLFALTALAISIYLLVKISHT</sequence>
<protein>
    <submittedName>
        <fullName evidence="4">Uncharacterized protein</fullName>
    </submittedName>
</protein>
<keyword evidence="1" id="KW-0472">Membrane</keyword>
<gene>
    <name evidence="4" type="ORF">JBS370_LOCUS36042</name>
    <name evidence="2" type="ORF">JXQ802_LOCUS20666</name>
    <name evidence="3" type="ORF">ZHD862_LOCUS33760</name>
</gene>
<evidence type="ECO:0000313" key="2">
    <source>
        <dbReference type="EMBL" id="CAF1130320.1"/>
    </source>
</evidence>
<dbReference type="EMBL" id="CAJNOL010000594">
    <property type="protein sequence ID" value="CAF1130320.1"/>
    <property type="molecule type" value="Genomic_DNA"/>
</dbReference>
<evidence type="ECO:0000313" key="5">
    <source>
        <dbReference type="Proteomes" id="UP000663836"/>
    </source>
</evidence>
<dbReference type="EMBL" id="CAJOBD010013506">
    <property type="protein sequence ID" value="CAF4191346.1"/>
    <property type="molecule type" value="Genomic_DNA"/>
</dbReference>
<feature type="transmembrane region" description="Helical" evidence="1">
    <location>
        <begin position="149"/>
        <end position="173"/>
    </location>
</feature>
<keyword evidence="6" id="KW-1185">Reference proteome</keyword>
<evidence type="ECO:0000313" key="4">
    <source>
        <dbReference type="EMBL" id="CAF4191346.1"/>
    </source>
</evidence>
<dbReference type="Proteomes" id="UP000663870">
    <property type="component" value="Unassembled WGS sequence"/>
</dbReference>
<keyword evidence="1" id="KW-0812">Transmembrane</keyword>
<dbReference type="AlphaFoldDB" id="A0A820ALX4"/>
<name>A0A820ALX4_9BILA</name>
<reference evidence="4" key="1">
    <citation type="submission" date="2021-02" db="EMBL/GenBank/DDBJ databases">
        <authorList>
            <person name="Nowell W R."/>
        </authorList>
    </citation>
    <scope>NUCLEOTIDE SEQUENCE</scope>
</reference>
<organism evidence="4 5">
    <name type="scientific">Rotaria sordida</name>
    <dbReference type="NCBI Taxonomy" id="392033"/>
    <lineage>
        <taxon>Eukaryota</taxon>
        <taxon>Metazoa</taxon>
        <taxon>Spiralia</taxon>
        <taxon>Gnathifera</taxon>
        <taxon>Rotifera</taxon>
        <taxon>Eurotatoria</taxon>
        <taxon>Bdelloidea</taxon>
        <taxon>Philodinida</taxon>
        <taxon>Philodinidae</taxon>
        <taxon>Rotaria</taxon>
    </lineage>
</organism>
<evidence type="ECO:0000313" key="6">
    <source>
        <dbReference type="Proteomes" id="UP000663870"/>
    </source>
</evidence>
<proteinExistence type="predicted"/>
<accession>A0A820ALX4</accession>
<comment type="caution">
    <text evidence="4">The sequence shown here is derived from an EMBL/GenBank/DDBJ whole genome shotgun (WGS) entry which is preliminary data.</text>
</comment>
<evidence type="ECO:0000256" key="1">
    <source>
        <dbReference type="SAM" id="Phobius"/>
    </source>
</evidence>
<dbReference type="Proteomes" id="UP000663864">
    <property type="component" value="Unassembled WGS sequence"/>
</dbReference>
<dbReference type="EMBL" id="CAJNOT010004108">
    <property type="protein sequence ID" value="CAF1416401.1"/>
    <property type="molecule type" value="Genomic_DNA"/>
</dbReference>
<keyword evidence="1" id="KW-1133">Transmembrane helix</keyword>
<evidence type="ECO:0000313" key="3">
    <source>
        <dbReference type="EMBL" id="CAF1416401.1"/>
    </source>
</evidence>
<dbReference type="Proteomes" id="UP000663836">
    <property type="component" value="Unassembled WGS sequence"/>
</dbReference>